<dbReference type="Proteomes" id="UP001303889">
    <property type="component" value="Unassembled WGS sequence"/>
</dbReference>
<keyword evidence="3" id="KW-1185">Reference proteome</keyword>
<dbReference type="EMBL" id="MU856328">
    <property type="protein sequence ID" value="KAK3896947.1"/>
    <property type="molecule type" value="Genomic_DNA"/>
</dbReference>
<feature type="signal peptide" evidence="1">
    <location>
        <begin position="1"/>
        <end position="21"/>
    </location>
</feature>
<proteinExistence type="predicted"/>
<accession>A0AAN6M9C2</accession>
<reference evidence="2" key="1">
    <citation type="journal article" date="2023" name="Mol. Phylogenet. Evol.">
        <title>Genome-scale phylogeny and comparative genomics of the fungal order Sordariales.</title>
        <authorList>
            <person name="Hensen N."/>
            <person name="Bonometti L."/>
            <person name="Westerberg I."/>
            <person name="Brannstrom I.O."/>
            <person name="Guillou S."/>
            <person name="Cros-Aarteil S."/>
            <person name="Calhoun S."/>
            <person name="Haridas S."/>
            <person name="Kuo A."/>
            <person name="Mondo S."/>
            <person name="Pangilinan J."/>
            <person name="Riley R."/>
            <person name="LaButti K."/>
            <person name="Andreopoulos B."/>
            <person name="Lipzen A."/>
            <person name="Chen C."/>
            <person name="Yan M."/>
            <person name="Daum C."/>
            <person name="Ng V."/>
            <person name="Clum A."/>
            <person name="Steindorff A."/>
            <person name="Ohm R.A."/>
            <person name="Martin F."/>
            <person name="Silar P."/>
            <person name="Natvig D.O."/>
            <person name="Lalanne C."/>
            <person name="Gautier V."/>
            <person name="Ament-Velasquez S.L."/>
            <person name="Kruys A."/>
            <person name="Hutchinson M.I."/>
            <person name="Powell A.J."/>
            <person name="Barry K."/>
            <person name="Miller A.N."/>
            <person name="Grigoriev I.V."/>
            <person name="Debuchy R."/>
            <person name="Gladieux P."/>
            <person name="Hiltunen Thoren M."/>
            <person name="Johannesson H."/>
        </authorList>
    </citation>
    <scope>NUCLEOTIDE SEQUENCE</scope>
    <source>
        <strain evidence="2">CBS 103.79</strain>
    </source>
</reference>
<gene>
    <name evidence="2" type="ORF">C8A05DRAFT_20193</name>
</gene>
<organism evidence="2 3">
    <name type="scientific">Staphylotrichum tortipilum</name>
    <dbReference type="NCBI Taxonomy" id="2831512"/>
    <lineage>
        <taxon>Eukaryota</taxon>
        <taxon>Fungi</taxon>
        <taxon>Dikarya</taxon>
        <taxon>Ascomycota</taxon>
        <taxon>Pezizomycotina</taxon>
        <taxon>Sordariomycetes</taxon>
        <taxon>Sordariomycetidae</taxon>
        <taxon>Sordariales</taxon>
        <taxon>Chaetomiaceae</taxon>
        <taxon>Staphylotrichum</taxon>
    </lineage>
</organism>
<sequence length="162" mass="16766">MKSPFSTTLLTFLALTPQASAQSPHFLSQGAGATINPDGSLTATWKEVGLGNNQLITYMVTAGATAQYACINGGGQHPKALNKETVQGPLSTTVELKATKNGAVDGSVPLGPLGPGNFNCPSGQMRVLTKVCYSNVMVKDTTNGIVLPLPLGQPCMTFVDIS</sequence>
<comment type="caution">
    <text evidence="2">The sequence shown here is derived from an EMBL/GenBank/DDBJ whole genome shotgun (WGS) entry which is preliminary data.</text>
</comment>
<keyword evidence="1" id="KW-0732">Signal</keyword>
<dbReference type="AlphaFoldDB" id="A0AAN6M9C2"/>
<evidence type="ECO:0000313" key="3">
    <source>
        <dbReference type="Proteomes" id="UP001303889"/>
    </source>
</evidence>
<protein>
    <submittedName>
        <fullName evidence="2">Uncharacterized protein</fullName>
    </submittedName>
</protein>
<reference evidence="2" key="2">
    <citation type="submission" date="2023-05" db="EMBL/GenBank/DDBJ databases">
        <authorList>
            <consortium name="Lawrence Berkeley National Laboratory"/>
            <person name="Steindorff A."/>
            <person name="Hensen N."/>
            <person name="Bonometti L."/>
            <person name="Westerberg I."/>
            <person name="Brannstrom I.O."/>
            <person name="Guillou S."/>
            <person name="Cros-Aarteil S."/>
            <person name="Calhoun S."/>
            <person name="Haridas S."/>
            <person name="Kuo A."/>
            <person name="Mondo S."/>
            <person name="Pangilinan J."/>
            <person name="Riley R."/>
            <person name="Labutti K."/>
            <person name="Andreopoulos B."/>
            <person name="Lipzen A."/>
            <person name="Chen C."/>
            <person name="Yanf M."/>
            <person name="Daum C."/>
            <person name="Ng V."/>
            <person name="Clum A."/>
            <person name="Ohm R."/>
            <person name="Martin F."/>
            <person name="Silar P."/>
            <person name="Natvig D."/>
            <person name="Lalanne C."/>
            <person name="Gautier V."/>
            <person name="Ament-Velasquez S.L."/>
            <person name="Kruys A."/>
            <person name="Hutchinson M.I."/>
            <person name="Powell A.J."/>
            <person name="Barry K."/>
            <person name="Miller A.N."/>
            <person name="Grigoriev I.V."/>
            <person name="Debuchy R."/>
            <person name="Gladieux P."/>
            <person name="Thoren M.H."/>
            <person name="Johannesson H."/>
        </authorList>
    </citation>
    <scope>NUCLEOTIDE SEQUENCE</scope>
    <source>
        <strain evidence="2">CBS 103.79</strain>
    </source>
</reference>
<feature type="chain" id="PRO_5043009310" evidence="1">
    <location>
        <begin position="22"/>
        <end position="162"/>
    </location>
</feature>
<evidence type="ECO:0000313" key="2">
    <source>
        <dbReference type="EMBL" id="KAK3896947.1"/>
    </source>
</evidence>
<name>A0AAN6M9C2_9PEZI</name>
<evidence type="ECO:0000256" key="1">
    <source>
        <dbReference type="SAM" id="SignalP"/>
    </source>
</evidence>